<keyword evidence="4 6" id="KW-1133">Transmembrane helix</keyword>
<feature type="transmembrane region" description="Helical" evidence="6">
    <location>
        <begin position="146"/>
        <end position="167"/>
    </location>
</feature>
<feature type="transmembrane region" description="Helical" evidence="6">
    <location>
        <begin position="77"/>
        <end position="99"/>
    </location>
</feature>
<feature type="transmembrane region" description="Helical" evidence="6">
    <location>
        <begin position="111"/>
        <end position="131"/>
    </location>
</feature>
<sequence>MEAAALLTYMATLGALTLAPGPLVAVLVARSSSQDRAGACALAIGMCVGDVLVILAICAGLGFWLQAHPEIFTVGKYAGVGLLLWMAFRMWSASAAPAAHPAPTCGIISSALVGLALCLSSPQTVVMYLVLLPRVIDLTGVRAQETLMLIAATILALLGVFLLVIFCADLTQRLLRSSVGVVLWARGTALAVATSAAGVFFW</sequence>
<keyword evidence="3 6" id="KW-0812">Transmembrane</keyword>
<evidence type="ECO:0000256" key="6">
    <source>
        <dbReference type="SAM" id="Phobius"/>
    </source>
</evidence>
<dbReference type="GO" id="GO:0015171">
    <property type="term" value="F:amino acid transmembrane transporter activity"/>
    <property type="evidence" value="ECO:0007669"/>
    <property type="project" value="TreeGrafter"/>
</dbReference>
<proteinExistence type="predicted"/>
<keyword evidence="8" id="KW-1185">Reference proteome</keyword>
<organism evidence="7 8">
    <name type="scientific">Paracoccus chinensis</name>
    <dbReference type="NCBI Taxonomy" id="525640"/>
    <lineage>
        <taxon>Bacteria</taxon>
        <taxon>Pseudomonadati</taxon>
        <taxon>Pseudomonadota</taxon>
        <taxon>Alphaproteobacteria</taxon>
        <taxon>Rhodobacterales</taxon>
        <taxon>Paracoccaceae</taxon>
        <taxon>Paracoccus</taxon>
    </lineage>
</organism>
<dbReference type="Proteomes" id="UP000199555">
    <property type="component" value="Unassembled WGS sequence"/>
</dbReference>
<evidence type="ECO:0000313" key="8">
    <source>
        <dbReference type="Proteomes" id="UP000199555"/>
    </source>
</evidence>
<evidence type="ECO:0000256" key="5">
    <source>
        <dbReference type="ARBA" id="ARBA00023136"/>
    </source>
</evidence>
<keyword evidence="5 6" id="KW-0472">Membrane</keyword>
<evidence type="ECO:0000256" key="2">
    <source>
        <dbReference type="ARBA" id="ARBA00022475"/>
    </source>
</evidence>
<dbReference type="Pfam" id="PF01810">
    <property type="entry name" value="LysE"/>
    <property type="match status" value="1"/>
</dbReference>
<dbReference type="AlphaFoldDB" id="A0A1G9P3W2"/>
<feature type="transmembrane region" description="Helical" evidence="6">
    <location>
        <begin position="41"/>
        <end position="65"/>
    </location>
</feature>
<dbReference type="GO" id="GO:0005886">
    <property type="term" value="C:plasma membrane"/>
    <property type="evidence" value="ECO:0007669"/>
    <property type="project" value="UniProtKB-SubCell"/>
</dbReference>
<reference evidence="8" key="1">
    <citation type="submission" date="2016-10" db="EMBL/GenBank/DDBJ databases">
        <authorList>
            <person name="Varghese N."/>
            <person name="Submissions S."/>
        </authorList>
    </citation>
    <scope>NUCLEOTIDE SEQUENCE [LARGE SCALE GENOMIC DNA]</scope>
    <source>
        <strain evidence="8">CGMCC 1.7655</strain>
    </source>
</reference>
<dbReference type="InterPro" id="IPR001123">
    <property type="entry name" value="LeuE-type"/>
</dbReference>
<protein>
    <submittedName>
        <fullName evidence="7">Threonine/homoserine/homoserine lactone efflux protein</fullName>
    </submittedName>
</protein>
<dbReference type="PANTHER" id="PTHR30086">
    <property type="entry name" value="ARGININE EXPORTER PROTEIN ARGO"/>
    <property type="match status" value="1"/>
</dbReference>
<evidence type="ECO:0000256" key="1">
    <source>
        <dbReference type="ARBA" id="ARBA00004651"/>
    </source>
</evidence>
<dbReference type="EMBL" id="FNGE01000044">
    <property type="protein sequence ID" value="SDL93404.1"/>
    <property type="molecule type" value="Genomic_DNA"/>
</dbReference>
<dbReference type="RefSeq" id="WP_090757531.1">
    <property type="nucleotide sequence ID" value="NZ_FNGE01000044.1"/>
</dbReference>
<feature type="transmembrane region" description="Helical" evidence="6">
    <location>
        <begin position="179"/>
        <end position="201"/>
    </location>
</feature>
<feature type="transmembrane region" description="Helical" evidence="6">
    <location>
        <begin position="6"/>
        <end position="29"/>
    </location>
</feature>
<evidence type="ECO:0000256" key="4">
    <source>
        <dbReference type="ARBA" id="ARBA00022989"/>
    </source>
</evidence>
<dbReference type="OrthoDB" id="9804822at2"/>
<dbReference type="PANTHER" id="PTHR30086:SF20">
    <property type="entry name" value="ARGININE EXPORTER PROTEIN ARGO-RELATED"/>
    <property type="match status" value="1"/>
</dbReference>
<accession>A0A1G9P3W2</accession>
<evidence type="ECO:0000256" key="3">
    <source>
        <dbReference type="ARBA" id="ARBA00022692"/>
    </source>
</evidence>
<keyword evidence="2" id="KW-1003">Cell membrane</keyword>
<name>A0A1G9P3W2_9RHOB</name>
<comment type="subcellular location">
    <subcellularLocation>
        <location evidence="1">Cell membrane</location>
        <topology evidence="1">Multi-pass membrane protein</topology>
    </subcellularLocation>
</comment>
<gene>
    <name evidence="7" type="ORF">SAMN04487971_1442</name>
</gene>
<evidence type="ECO:0000313" key="7">
    <source>
        <dbReference type="EMBL" id="SDL93404.1"/>
    </source>
</evidence>